<evidence type="ECO:0000313" key="1">
    <source>
        <dbReference type="EMBL" id="UZH56587.1"/>
    </source>
</evidence>
<dbReference type="RefSeq" id="WP_265165183.1">
    <property type="nucleotide sequence ID" value="NZ_CP069620.1"/>
</dbReference>
<keyword evidence="2" id="KW-1185">Reference proteome</keyword>
<sequence>MMNQPQIYDSETYCENGRLKRENLKANSSGRPGTSHDSRSSFFKIPLPPVDFLRLQNIGPLVNFVAEPAEIPIFRFPEAPHRARASYRRAIVQPPFFNST</sequence>
<reference evidence="1" key="1">
    <citation type="submission" date="2021-02" db="EMBL/GenBank/DDBJ databases">
        <title>Salinimicrobium sp. nov. isolated from seawater in Tongyeong, Republic of Korea.</title>
        <authorList>
            <person name="Lee S.-J."/>
        </authorList>
    </citation>
    <scope>NUCLEOTIDE SEQUENCE</scope>
    <source>
        <strain evidence="1">HN-2-9-2</strain>
    </source>
</reference>
<evidence type="ECO:0000313" key="2">
    <source>
        <dbReference type="Proteomes" id="UP001163981"/>
    </source>
</evidence>
<dbReference type="EMBL" id="CP069620">
    <property type="protein sequence ID" value="UZH56587.1"/>
    <property type="molecule type" value="Genomic_DNA"/>
</dbReference>
<dbReference type="Proteomes" id="UP001163981">
    <property type="component" value="Chromosome"/>
</dbReference>
<accession>A0ABY6NUJ6</accession>
<organism evidence="1 2">
    <name type="scientific">Salinimicrobium tongyeongense</name>
    <dbReference type="NCBI Taxonomy" id="2809707"/>
    <lineage>
        <taxon>Bacteria</taxon>
        <taxon>Pseudomonadati</taxon>
        <taxon>Bacteroidota</taxon>
        <taxon>Flavobacteriia</taxon>
        <taxon>Flavobacteriales</taxon>
        <taxon>Flavobacteriaceae</taxon>
        <taxon>Salinimicrobium</taxon>
    </lineage>
</organism>
<gene>
    <name evidence="1" type="ORF">JRG66_06970</name>
</gene>
<protein>
    <submittedName>
        <fullName evidence="1">Uncharacterized protein</fullName>
    </submittedName>
</protein>
<name>A0ABY6NUJ6_9FLAO</name>
<proteinExistence type="predicted"/>